<feature type="region of interest" description="Disordered" evidence="1">
    <location>
        <begin position="100"/>
        <end position="122"/>
    </location>
</feature>
<name>A0ABP0QRQ4_9DINO</name>
<evidence type="ECO:0000256" key="1">
    <source>
        <dbReference type="SAM" id="MobiDB-lite"/>
    </source>
</evidence>
<feature type="compositionally biased region" description="Basic and acidic residues" evidence="1">
    <location>
        <begin position="1"/>
        <end position="10"/>
    </location>
</feature>
<evidence type="ECO:0000313" key="3">
    <source>
        <dbReference type="Proteomes" id="UP001642484"/>
    </source>
</evidence>
<protein>
    <submittedName>
        <fullName evidence="2">Uncharacterized protein</fullName>
    </submittedName>
</protein>
<comment type="caution">
    <text evidence="2">The sequence shown here is derived from an EMBL/GenBank/DDBJ whole genome shotgun (WGS) entry which is preliminary data.</text>
</comment>
<accession>A0ABP0QRQ4</accession>
<dbReference type="EMBL" id="CAXAMN010024895">
    <property type="protein sequence ID" value="CAK9090808.1"/>
    <property type="molecule type" value="Genomic_DNA"/>
</dbReference>
<keyword evidence="3" id="KW-1185">Reference proteome</keyword>
<feature type="region of interest" description="Disordered" evidence="1">
    <location>
        <begin position="1"/>
        <end position="56"/>
    </location>
</feature>
<sequence length="122" mass="13088">MSCDSRRDLEPSPLSQLKDAADPCGPSGPRCSGRGESEMDSALGDDVAQNKKDAEASLELEMSSTIFLQNRSNVPMVVLPLDAAVQRDRPIELTPQRASSLEEDALADENAGSIVWQNGGWS</sequence>
<dbReference type="Proteomes" id="UP001642484">
    <property type="component" value="Unassembled WGS sequence"/>
</dbReference>
<gene>
    <name evidence="2" type="ORF">CCMP2556_LOCUS43606</name>
</gene>
<organism evidence="2 3">
    <name type="scientific">Durusdinium trenchii</name>
    <dbReference type="NCBI Taxonomy" id="1381693"/>
    <lineage>
        <taxon>Eukaryota</taxon>
        <taxon>Sar</taxon>
        <taxon>Alveolata</taxon>
        <taxon>Dinophyceae</taxon>
        <taxon>Suessiales</taxon>
        <taxon>Symbiodiniaceae</taxon>
        <taxon>Durusdinium</taxon>
    </lineage>
</organism>
<proteinExistence type="predicted"/>
<reference evidence="2 3" key="1">
    <citation type="submission" date="2024-02" db="EMBL/GenBank/DDBJ databases">
        <authorList>
            <person name="Chen Y."/>
            <person name="Shah S."/>
            <person name="Dougan E. K."/>
            <person name="Thang M."/>
            <person name="Chan C."/>
        </authorList>
    </citation>
    <scope>NUCLEOTIDE SEQUENCE [LARGE SCALE GENOMIC DNA]</scope>
</reference>
<evidence type="ECO:0000313" key="2">
    <source>
        <dbReference type="EMBL" id="CAK9090808.1"/>
    </source>
</evidence>